<dbReference type="Pfam" id="PF07691">
    <property type="entry name" value="PA14"/>
    <property type="match status" value="1"/>
</dbReference>
<dbReference type="InterPro" id="IPR011658">
    <property type="entry name" value="PA14_dom"/>
</dbReference>
<feature type="region of interest" description="Disordered" evidence="1">
    <location>
        <begin position="1121"/>
        <end position="1191"/>
    </location>
</feature>
<dbReference type="SMART" id="SM00758">
    <property type="entry name" value="PA14"/>
    <property type="match status" value="2"/>
</dbReference>
<dbReference type="PANTHER" id="PTHR43737">
    <property type="entry name" value="BLL7424 PROTEIN"/>
    <property type="match status" value="1"/>
</dbReference>
<feature type="compositionally biased region" description="Acidic residues" evidence="1">
    <location>
        <begin position="1124"/>
        <end position="1190"/>
    </location>
</feature>
<accession>A0A7S1ATG6</accession>
<dbReference type="SUPFAM" id="SSF56988">
    <property type="entry name" value="Anthrax protective antigen"/>
    <property type="match status" value="1"/>
</dbReference>
<evidence type="ECO:0000256" key="1">
    <source>
        <dbReference type="SAM" id="MobiDB-lite"/>
    </source>
</evidence>
<dbReference type="InterPro" id="IPR037524">
    <property type="entry name" value="PA14/GLEYA"/>
</dbReference>
<gene>
    <name evidence="3" type="ORF">NSCI0253_LOCUS37652</name>
</gene>
<dbReference type="Gene3D" id="3.90.182.10">
    <property type="entry name" value="Toxin - Anthrax Protective Antigen,domain 1"/>
    <property type="match status" value="1"/>
</dbReference>
<protein>
    <recommendedName>
        <fullName evidence="2">PA14 domain-containing protein</fullName>
    </recommendedName>
</protein>
<dbReference type="Pfam" id="PF08811">
    <property type="entry name" value="DUF1800"/>
    <property type="match status" value="2"/>
</dbReference>
<sequence>MTGVCAEHYAGIGAQCRARQSTEHEGVKTEVYAGAAFVSDLVAEGIEPVREAFPSLNIDSRSKDHNLHGQLSSRISGFLRVRVGGLYTFFLEGDVARVALGDSFAFDNAGAGLGEEKNRSLMLAPGAVAVVVENVGSGGVTLSWRGPDSGEVKEVIPTGSLFSLFPGRKQTQGVLSTVLYQNAGSGGNWWTTDLERNGYEFTVGPFFSSKINIPHRRYGFPGHSQVKYYFAARYSGLLFVATAGTYKFFITSDDGSRLWLGGTVVVSNGGWHGMVTKSATVELPEGETSIMVEMYNGRSWWGIQLEWQGPDSNNVREIVPSSAFLFVEPSQCFVRCGSVGEVGGNPTYGHHFISRVSSLWVDSRFDSRLPSNSVQSSWGKASTWIMQAVFARDQLRQRAAWALSQIFVVSANDAGSNDVNEMWTNFYDIFVRGAFGNFVDLLHAVVYSPVMGEYLTHTGSTSVEHNGMTPNENLAREIMQLFTVGTEKLNPDGSNVLSDGATVPSYNTDTILHVARIMTGFFNRATRSNVELQDTNYIDPMYIDPAVHDRYPKQDLHGNYFGEGLPLCDDLSPRAFLAKGTQYDLSTSVFAHAEVLVLRSDSQLFQKFCQTDASLCDFPASVVLDEDLSCSGDAECDARNVKVVQVGLLFYLVSTKCVSLLFNEGTANVTGNLSMEVSQGYCENYEDSAAQGRVQLDNVNAGDTEERRAQCFDKCAVYGGSGCELKWDQADAASNGCFVHTVGGDLRGSGHGKHLCWTYSQLTSESLGHVGPSYHRGFSEEECEEDTEIDTYMECLRAAQSLGLQLGVPVAGVNASLPRHCSYGRGKLWFNPGDVHHGQDGVRPICRSSLQVDAEGVVTTGRVSFGVNWAGEPPAAGDYMVSVRTQPVFDVVPTVVALRERLTITTSAPTSDCVSPCDGDVQGFAENGVLTVFRYSGVYYRNLESRVYVGDTSFRNPPVFLKDPATGTVQQVQWEVDALLTHLTQHENTGVFVGKKLIQRLGTSNPTRAYVRAVAEAFRTGTYDGRVYSGTHGDLAATFAAIALHPEASQFETGENAAYQGALREPFLKVVHLLRSMEYRDEFEDPVFFDELQNVIGQFPYQSPSVFNFFAADFELPMRSMSEAEPEPESEAETEAEAESESEAETESESEAESESESESESEAESESESESEAESESESESEAEVESEQFDSLVDAGPLLAPEFQIFTPQFFINYVRLMSNLISIGAYYPCGDNQMGNEVRYVRESGTLSPVCTLGKLRWRERATLNETVSLLDLLLTGQRMTPHTRETVVRAYESASEGSRLQAAQRAIVLSAEFNTFGNPLGSDTVRTVEPWVPPAINLRPYKALVYFHMGGGADTHNLVVPMSCEIYDEYVEARTNLALTPEEVFMINATGQRRNCSTFGIHGALPVLKTLYDEGDAAFFVNVGGLVKPLTMGNYRSSQRCMGLYSHSAQTTGAQTLRCQESGTGPRGFGGRIADALAGGSAAYLTHTFSVGGTAVWPYGFDVEPKLVSDEVNSLEQPVALLPIINNITTQVHGNVFAEAYVVNFLDAVQSTESDVRLGLERASAAARASSGGASGLVTNYVARNGFQGQLKTVATFISMRQSRGAERDFFYVTFGGWDTHSRMKARTNGLFGTINGGLQGFVAEMKAQGVWDSVLFVSASEFARTLDSNGDGSDHAWGANHFIAGGALNGGRILNKYLEHVKPGSPRDLGRGRFIPEYPWESVAVPIAEWMGVEASQRETVFPNVGNFGENDIISASDLFVQPLNSTS</sequence>
<dbReference type="PANTHER" id="PTHR43737:SF1">
    <property type="entry name" value="DUF1501 DOMAIN-CONTAINING PROTEIN"/>
    <property type="match status" value="1"/>
</dbReference>
<name>A0A7S1ATG6_NOCSC</name>
<evidence type="ECO:0000313" key="3">
    <source>
        <dbReference type="EMBL" id="CAD8863297.1"/>
    </source>
</evidence>
<dbReference type="PROSITE" id="PS51820">
    <property type="entry name" value="PA14"/>
    <property type="match status" value="1"/>
</dbReference>
<dbReference type="InterPro" id="IPR010869">
    <property type="entry name" value="DUF1501"/>
</dbReference>
<dbReference type="EMBL" id="HBFQ01052875">
    <property type="protein sequence ID" value="CAD8863297.1"/>
    <property type="molecule type" value="Transcribed_RNA"/>
</dbReference>
<feature type="domain" description="PA14" evidence="2">
    <location>
        <begin position="183"/>
        <end position="323"/>
    </location>
</feature>
<proteinExistence type="predicted"/>
<evidence type="ECO:0000259" key="2">
    <source>
        <dbReference type="PROSITE" id="PS51820"/>
    </source>
</evidence>
<organism evidence="3">
    <name type="scientific">Noctiluca scintillans</name>
    <name type="common">Sea sparkle</name>
    <name type="synonym">Red tide dinoflagellate</name>
    <dbReference type="NCBI Taxonomy" id="2966"/>
    <lineage>
        <taxon>Eukaryota</taxon>
        <taxon>Sar</taxon>
        <taxon>Alveolata</taxon>
        <taxon>Dinophyceae</taxon>
        <taxon>Noctilucales</taxon>
        <taxon>Noctilucaceae</taxon>
        <taxon>Noctiluca</taxon>
    </lineage>
</organism>
<dbReference type="Pfam" id="PF07394">
    <property type="entry name" value="DUF1501"/>
    <property type="match status" value="1"/>
</dbReference>
<dbReference type="InterPro" id="IPR014917">
    <property type="entry name" value="DUF1800"/>
</dbReference>
<reference evidence="3" key="1">
    <citation type="submission" date="2021-01" db="EMBL/GenBank/DDBJ databases">
        <authorList>
            <person name="Corre E."/>
            <person name="Pelletier E."/>
            <person name="Niang G."/>
            <person name="Scheremetjew M."/>
            <person name="Finn R."/>
            <person name="Kale V."/>
            <person name="Holt S."/>
            <person name="Cochrane G."/>
            <person name="Meng A."/>
            <person name="Brown T."/>
            <person name="Cohen L."/>
        </authorList>
    </citation>
    <scope>NUCLEOTIDE SEQUENCE</scope>
</reference>